<comment type="cofactor">
    <cofactor evidence="6">
        <name>FMN</name>
        <dbReference type="ChEBI" id="CHEBI:58210"/>
    </cofactor>
</comment>
<comment type="similarity">
    <text evidence="6">Belongs to the RnfG family.</text>
</comment>
<keyword evidence="6" id="KW-0472">Membrane</keyword>
<gene>
    <name evidence="6" type="primary">rnfG</name>
    <name evidence="9" type="ORF">OZSIB_2606</name>
</gene>
<dbReference type="EMBL" id="QOQW01000032">
    <property type="protein sequence ID" value="RCK77837.1"/>
    <property type="molecule type" value="Genomic_DNA"/>
</dbReference>
<sequence>MNDLIQTGKYLFIISAIAGLLLAFTEMVTAPRIAENNRLVLEKARREVLPGAERFDSLDLACTDETGHPATRSLSLGFDAAGRFLGTVQTVSPKGYGGPIDIVLGLKPDGAVSGVKIQAMRETPGLGTKLAEGFLDKFLEVARSGQPVKFYVKKDGGDIDAITAATISSRAFCKGIRDGIKTVQDHQALIQQRAGGAAGTALPPAPPPSPAPSEPSAPPAPSVPSPAPADPAAPPAPAADPGQPQPVPPAPPAPSVPPTPPAAPESSAPMVPPTVPQGGSQ</sequence>
<dbReference type="GO" id="GO:0010181">
    <property type="term" value="F:FMN binding"/>
    <property type="evidence" value="ECO:0007669"/>
    <property type="project" value="InterPro"/>
</dbReference>
<evidence type="ECO:0000259" key="8">
    <source>
        <dbReference type="SMART" id="SM00900"/>
    </source>
</evidence>
<evidence type="ECO:0000256" key="2">
    <source>
        <dbReference type="ARBA" id="ARBA00022553"/>
    </source>
</evidence>
<dbReference type="Proteomes" id="UP000252355">
    <property type="component" value="Unassembled WGS sequence"/>
</dbReference>
<dbReference type="Pfam" id="PF04205">
    <property type="entry name" value="FMN_bind"/>
    <property type="match status" value="1"/>
</dbReference>
<accession>A0A367ZJ13</accession>
<dbReference type="GO" id="GO:0005886">
    <property type="term" value="C:plasma membrane"/>
    <property type="evidence" value="ECO:0007669"/>
    <property type="project" value="UniProtKB-SubCell"/>
</dbReference>
<comment type="subunit">
    <text evidence="6">The complex is composed of six subunits: RnfA, RnfB, RnfC, RnfD, RnfE and RnfG.</text>
</comment>
<dbReference type="PRINTS" id="PR01217">
    <property type="entry name" value="PRICHEXTENSN"/>
</dbReference>
<feature type="region of interest" description="Disordered" evidence="7">
    <location>
        <begin position="192"/>
        <end position="281"/>
    </location>
</feature>
<dbReference type="GO" id="GO:0009055">
    <property type="term" value="F:electron transfer activity"/>
    <property type="evidence" value="ECO:0007669"/>
    <property type="project" value="InterPro"/>
</dbReference>
<dbReference type="InterPro" id="IPR007329">
    <property type="entry name" value="FMN-bd"/>
</dbReference>
<dbReference type="GO" id="GO:0022900">
    <property type="term" value="P:electron transport chain"/>
    <property type="evidence" value="ECO:0007669"/>
    <property type="project" value="UniProtKB-UniRule"/>
</dbReference>
<feature type="compositionally biased region" description="Pro residues" evidence="7">
    <location>
        <begin position="203"/>
        <end position="263"/>
    </location>
</feature>
<keyword evidence="6" id="KW-1133">Transmembrane helix</keyword>
<evidence type="ECO:0000256" key="6">
    <source>
        <dbReference type="HAMAP-Rule" id="MF_00479"/>
    </source>
</evidence>
<comment type="subcellular location">
    <subcellularLocation>
        <location evidence="6">Cell membrane</location>
        <topology evidence="6">Single-pass membrane protein</topology>
    </subcellularLocation>
</comment>
<dbReference type="PANTHER" id="PTHR36118">
    <property type="entry name" value="ION-TRANSLOCATING OXIDOREDUCTASE COMPLEX SUBUNIT G"/>
    <property type="match status" value="1"/>
</dbReference>
<dbReference type="EC" id="7.-.-.-" evidence="6"/>
<dbReference type="AlphaFoldDB" id="A0A367ZJ13"/>
<feature type="modified residue" description="FMN phosphoryl threonine" evidence="6">
    <location>
        <position position="166"/>
    </location>
</feature>
<keyword evidence="6" id="KW-1278">Translocase</keyword>
<reference evidence="9 10" key="1">
    <citation type="submission" date="2018-05" db="EMBL/GenBank/DDBJ databases">
        <title>A metagenomic window into the 2 km-deep terrestrial subsurface aquifer revealed taxonomically and functionally diverse microbial community comprising novel uncultured bacterial lineages.</title>
        <authorList>
            <person name="Kadnikov V.V."/>
            <person name="Mardanov A.V."/>
            <person name="Beletsky A.V."/>
            <person name="Banks D."/>
            <person name="Pimenov N.V."/>
            <person name="Frank Y.A."/>
            <person name="Karnachuk O.V."/>
            <person name="Ravin N.V."/>
        </authorList>
    </citation>
    <scope>NUCLEOTIDE SEQUENCE [LARGE SCALE GENOMIC DNA]</scope>
    <source>
        <strain evidence="9">BY5</strain>
    </source>
</reference>
<dbReference type="NCBIfam" id="TIGR01947">
    <property type="entry name" value="rnfG"/>
    <property type="match status" value="1"/>
</dbReference>
<evidence type="ECO:0000313" key="9">
    <source>
        <dbReference type="EMBL" id="RCK77837.1"/>
    </source>
</evidence>
<evidence type="ECO:0000313" key="10">
    <source>
        <dbReference type="Proteomes" id="UP000252355"/>
    </source>
</evidence>
<keyword evidence="5 6" id="KW-0249">Electron transport</keyword>
<feature type="domain" description="FMN-binding" evidence="8">
    <location>
        <begin position="95"/>
        <end position="183"/>
    </location>
</feature>
<evidence type="ECO:0000256" key="7">
    <source>
        <dbReference type="SAM" id="MobiDB-lite"/>
    </source>
</evidence>
<keyword evidence="2 6" id="KW-0597">Phosphoprotein</keyword>
<comment type="function">
    <text evidence="6">Part of a membrane-bound complex that couples electron transfer with translocation of ions across the membrane.</text>
</comment>
<comment type="caution">
    <text evidence="9">The sequence shown here is derived from an EMBL/GenBank/DDBJ whole genome shotgun (WGS) entry which is preliminary data.</text>
</comment>
<dbReference type="SMART" id="SM00900">
    <property type="entry name" value="FMN_bind"/>
    <property type="match status" value="1"/>
</dbReference>
<keyword evidence="3 6" id="KW-0285">Flavoprotein</keyword>
<name>A0A367ZJ13_9BACT</name>
<dbReference type="InterPro" id="IPR010209">
    <property type="entry name" value="Ion_transpt_RnfG/RsxG"/>
</dbReference>
<proteinExistence type="inferred from homology"/>
<evidence type="ECO:0000256" key="1">
    <source>
        <dbReference type="ARBA" id="ARBA00022448"/>
    </source>
</evidence>
<organism evidence="9 10">
    <name type="scientific">Candidatus Ozemobacter sibiricus</name>
    <dbReference type="NCBI Taxonomy" id="2268124"/>
    <lineage>
        <taxon>Bacteria</taxon>
        <taxon>Candidatus Ozemobacteria</taxon>
        <taxon>Candidatus Ozemobacterales</taxon>
        <taxon>Candidatus Ozemobacteraceae</taxon>
        <taxon>Candidatus Ozemobacter</taxon>
    </lineage>
</organism>
<keyword evidence="1 6" id="KW-0813">Transport</keyword>
<evidence type="ECO:0000256" key="5">
    <source>
        <dbReference type="ARBA" id="ARBA00022982"/>
    </source>
</evidence>
<keyword evidence="6" id="KW-1003">Cell membrane</keyword>
<protein>
    <recommendedName>
        <fullName evidence="6">Ion-translocating oxidoreductase complex subunit G</fullName>
        <ecNumber evidence="6">7.-.-.-</ecNumber>
    </recommendedName>
    <alternativeName>
        <fullName evidence="6">Rnf electron transport complex subunit G</fullName>
    </alternativeName>
</protein>
<dbReference type="PANTHER" id="PTHR36118:SF1">
    <property type="entry name" value="ION-TRANSLOCATING OXIDOREDUCTASE COMPLEX SUBUNIT G"/>
    <property type="match status" value="1"/>
</dbReference>
<keyword evidence="6" id="KW-0812">Transmembrane</keyword>
<keyword evidence="4 6" id="KW-0288">FMN</keyword>
<dbReference type="HAMAP" id="MF_00479">
    <property type="entry name" value="RsxG_RnfG"/>
    <property type="match status" value="1"/>
</dbReference>
<evidence type="ECO:0000256" key="4">
    <source>
        <dbReference type="ARBA" id="ARBA00022643"/>
    </source>
</evidence>
<evidence type="ECO:0000256" key="3">
    <source>
        <dbReference type="ARBA" id="ARBA00022630"/>
    </source>
</evidence>